<dbReference type="EMBL" id="JAIWYP010000008">
    <property type="protein sequence ID" value="KAH3790114.1"/>
    <property type="molecule type" value="Genomic_DNA"/>
</dbReference>
<sequence>MLKLDWECKTHTQLVLETKLLWANILKENEVGIGWTPGHATIEGNEITYRLAKEAAAEAGKIKGKR</sequence>
<organism evidence="1 2">
    <name type="scientific">Dreissena polymorpha</name>
    <name type="common">Zebra mussel</name>
    <name type="synonym">Mytilus polymorpha</name>
    <dbReference type="NCBI Taxonomy" id="45954"/>
    <lineage>
        <taxon>Eukaryota</taxon>
        <taxon>Metazoa</taxon>
        <taxon>Spiralia</taxon>
        <taxon>Lophotrochozoa</taxon>
        <taxon>Mollusca</taxon>
        <taxon>Bivalvia</taxon>
        <taxon>Autobranchia</taxon>
        <taxon>Heteroconchia</taxon>
        <taxon>Euheterodonta</taxon>
        <taxon>Imparidentia</taxon>
        <taxon>Neoheterodontei</taxon>
        <taxon>Myida</taxon>
        <taxon>Dreissenoidea</taxon>
        <taxon>Dreissenidae</taxon>
        <taxon>Dreissena</taxon>
    </lineage>
</organism>
<reference evidence="1" key="2">
    <citation type="submission" date="2020-11" db="EMBL/GenBank/DDBJ databases">
        <authorList>
            <person name="McCartney M.A."/>
            <person name="Auch B."/>
            <person name="Kono T."/>
            <person name="Mallez S."/>
            <person name="Becker A."/>
            <person name="Gohl D.M."/>
            <person name="Silverstein K.A.T."/>
            <person name="Koren S."/>
            <person name="Bechman K.B."/>
            <person name="Herman A."/>
            <person name="Abrahante J.E."/>
            <person name="Garbe J."/>
        </authorList>
    </citation>
    <scope>NUCLEOTIDE SEQUENCE</scope>
    <source>
        <strain evidence="1">Duluth1</strain>
        <tissue evidence="1">Whole animal</tissue>
    </source>
</reference>
<accession>A0A9D4IZ64</accession>
<dbReference type="InterPro" id="IPR012337">
    <property type="entry name" value="RNaseH-like_sf"/>
</dbReference>
<keyword evidence="2" id="KW-1185">Reference proteome</keyword>
<dbReference type="Gene3D" id="3.30.420.10">
    <property type="entry name" value="Ribonuclease H-like superfamily/Ribonuclease H"/>
    <property type="match status" value="1"/>
</dbReference>
<proteinExistence type="predicted"/>
<protein>
    <recommendedName>
        <fullName evidence="3">RNase H type-1 domain-containing protein</fullName>
    </recommendedName>
</protein>
<dbReference type="Proteomes" id="UP000828390">
    <property type="component" value="Unassembled WGS sequence"/>
</dbReference>
<evidence type="ECO:0000313" key="1">
    <source>
        <dbReference type="EMBL" id="KAH3790114.1"/>
    </source>
</evidence>
<evidence type="ECO:0008006" key="3">
    <source>
        <dbReference type="Google" id="ProtNLM"/>
    </source>
</evidence>
<evidence type="ECO:0000313" key="2">
    <source>
        <dbReference type="Proteomes" id="UP000828390"/>
    </source>
</evidence>
<reference evidence="1" key="1">
    <citation type="journal article" date="2019" name="bioRxiv">
        <title>The Genome of the Zebra Mussel, Dreissena polymorpha: A Resource for Invasive Species Research.</title>
        <authorList>
            <person name="McCartney M.A."/>
            <person name="Auch B."/>
            <person name="Kono T."/>
            <person name="Mallez S."/>
            <person name="Zhang Y."/>
            <person name="Obille A."/>
            <person name="Becker A."/>
            <person name="Abrahante J.E."/>
            <person name="Garbe J."/>
            <person name="Badalamenti J.P."/>
            <person name="Herman A."/>
            <person name="Mangelson H."/>
            <person name="Liachko I."/>
            <person name="Sullivan S."/>
            <person name="Sone E.D."/>
            <person name="Koren S."/>
            <person name="Silverstein K.A.T."/>
            <person name="Beckman K.B."/>
            <person name="Gohl D.M."/>
        </authorList>
    </citation>
    <scope>NUCLEOTIDE SEQUENCE</scope>
    <source>
        <strain evidence="1">Duluth1</strain>
        <tissue evidence="1">Whole animal</tissue>
    </source>
</reference>
<comment type="caution">
    <text evidence="1">The sequence shown here is derived from an EMBL/GenBank/DDBJ whole genome shotgun (WGS) entry which is preliminary data.</text>
</comment>
<name>A0A9D4IZ64_DREPO</name>
<dbReference type="AlphaFoldDB" id="A0A9D4IZ64"/>
<dbReference type="InterPro" id="IPR036397">
    <property type="entry name" value="RNaseH_sf"/>
</dbReference>
<dbReference type="GO" id="GO:0003676">
    <property type="term" value="F:nucleic acid binding"/>
    <property type="evidence" value="ECO:0007669"/>
    <property type="project" value="InterPro"/>
</dbReference>
<gene>
    <name evidence="1" type="ORF">DPMN_168309</name>
</gene>
<dbReference type="SUPFAM" id="SSF53098">
    <property type="entry name" value="Ribonuclease H-like"/>
    <property type="match status" value="1"/>
</dbReference>